<dbReference type="AlphaFoldDB" id="X7E5R2"/>
<gene>
    <name evidence="4" type="ORF">MUS1_10855</name>
</gene>
<dbReference type="RefSeq" id="WP_036160294.1">
    <property type="nucleotide sequence ID" value="NZ_JAMB01000004.1"/>
</dbReference>
<evidence type="ECO:0000313" key="4">
    <source>
        <dbReference type="EMBL" id="ETX11297.1"/>
    </source>
</evidence>
<dbReference type="Gene3D" id="2.40.30.170">
    <property type="match status" value="1"/>
</dbReference>
<dbReference type="GO" id="GO:1990281">
    <property type="term" value="C:efflux pump complex"/>
    <property type="evidence" value="ECO:0007669"/>
    <property type="project" value="TreeGrafter"/>
</dbReference>
<dbReference type="Proteomes" id="UP000054058">
    <property type="component" value="Unassembled WGS sequence"/>
</dbReference>
<dbReference type="eggNOG" id="COG0845">
    <property type="taxonomic scope" value="Bacteria"/>
</dbReference>
<feature type="domain" description="CzcB-like barrel-sandwich hybrid" evidence="3">
    <location>
        <begin position="78"/>
        <end position="211"/>
    </location>
</feature>
<feature type="coiled-coil region" evidence="2">
    <location>
        <begin position="109"/>
        <end position="191"/>
    </location>
</feature>
<evidence type="ECO:0000256" key="2">
    <source>
        <dbReference type="SAM" id="Coils"/>
    </source>
</evidence>
<dbReference type="STRING" id="1122207.MUS1_10855"/>
<accession>X7E5R2</accession>
<dbReference type="OrthoDB" id="9781888at2"/>
<dbReference type="Gene3D" id="2.40.50.100">
    <property type="match status" value="1"/>
</dbReference>
<dbReference type="EMBL" id="JAMB01000004">
    <property type="protein sequence ID" value="ETX11297.1"/>
    <property type="molecule type" value="Genomic_DNA"/>
</dbReference>
<evidence type="ECO:0000259" key="3">
    <source>
        <dbReference type="Pfam" id="PF25973"/>
    </source>
</evidence>
<name>X7E5R2_9GAMM</name>
<keyword evidence="5" id="KW-1185">Reference proteome</keyword>
<dbReference type="PANTHER" id="PTHR30469">
    <property type="entry name" value="MULTIDRUG RESISTANCE PROTEIN MDTA"/>
    <property type="match status" value="1"/>
</dbReference>
<comment type="similarity">
    <text evidence="1">Belongs to the membrane fusion protein (MFP) (TC 8.A.1) family.</text>
</comment>
<dbReference type="Pfam" id="PF25973">
    <property type="entry name" value="BSH_CzcB"/>
    <property type="match status" value="1"/>
</dbReference>
<organism evidence="4 5">
    <name type="scientific">Marinomonas ushuaiensis DSM 15871</name>
    <dbReference type="NCBI Taxonomy" id="1122207"/>
    <lineage>
        <taxon>Bacteria</taxon>
        <taxon>Pseudomonadati</taxon>
        <taxon>Pseudomonadota</taxon>
        <taxon>Gammaproteobacteria</taxon>
        <taxon>Oceanospirillales</taxon>
        <taxon>Oceanospirillaceae</taxon>
        <taxon>Marinomonas</taxon>
    </lineage>
</organism>
<protein>
    <submittedName>
        <fullName evidence="4">RND transporter</fullName>
    </submittedName>
</protein>
<dbReference type="NCBIfam" id="TIGR01730">
    <property type="entry name" value="RND_mfp"/>
    <property type="match status" value="1"/>
</dbReference>
<evidence type="ECO:0000313" key="5">
    <source>
        <dbReference type="Proteomes" id="UP000054058"/>
    </source>
</evidence>
<sequence length="401" mass="44318">MKRLSLWITLILALVSVVGVYFYITSAIEAQNNEVKKTRPETPEQALQISVMNVEMGAYAAEIKASGLVEPRYSLTLTNQVSGQVTQLSSQFESGQVIKKGHVLATLTNKELNSEVASARNTLASAELALKEEQRQGEQARAEWEASGFDEAPDSDLVLREPQLAAAQAEFDSAKAELESAQNDLKNVKLIAPFDALVVERLITPGSYLRSTGSDIGTLYSTDRAEIQIDLSSSDWLKLPDTNILLSSDWPVTIQSIEDGATWQGKILHVGLHIDETTRMRSLTIGLDQPLAQSPQLIPGAFVSVSLKGKELNNLWRLPNTALSQKSEIWFLDKDNRLDTFATTPRFVDSNYVYIQAPEDMKDGNYQVLMQPYNSYIKGTLVDPIIVSNQEKQSTVKGNNP</sequence>
<evidence type="ECO:0000256" key="1">
    <source>
        <dbReference type="ARBA" id="ARBA00009477"/>
    </source>
</evidence>
<comment type="caution">
    <text evidence="4">The sequence shown here is derived from an EMBL/GenBank/DDBJ whole genome shotgun (WGS) entry which is preliminary data.</text>
</comment>
<dbReference type="GO" id="GO:0015562">
    <property type="term" value="F:efflux transmembrane transporter activity"/>
    <property type="evidence" value="ECO:0007669"/>
    <property type="project" value="TreeGrafter"/>
</dbReference>
<dbReference type="Gene3D" id="1.10.287.470">
    <property type="entry name" value="Helix hairpin bin"/>
    <property type="match status" value="1"/>
</dbReference>
<dbReference type="SUPFAM" id="SSF111369">
    <property type="entry name" value="HlyD-like secretion proteins"/>
    <property type="match status" value="1"/>
</dbReference>
<proteinExistence type="inferred from homology"/>
<keyword evidence="2" id="KW-0175">Coiled coil</keyword>
<dbReference type="InterPro" id="IPR006143">
    <property type="entry name" value="RND_pump_MFP"/>
</dbReference>
<dbReference type="InterPro" id="IPR058647">
    <property type="entry name" value="BSH_CzcB-like"/>
</dbReference>
<dbReference type="PATRIC" id="fig|1122207.3.peg.1301"/>
<reference evidence="4 5" key="1">
    <citation type="submission" date="2014-01" db="EMBL/GenBank/DDBJ databases">
        <title>Marinomonas ushuaiensis DSM 15871 Genome Sequencing.</title>
        <authorList>
            <person name="Lai Q."/>
            <person name="Shao Z.S."/>
        </authorList>
    </citation>
    <scope>NUCLEOTIDE SEQUENCE [LARGE SCALE GENOMIC DNA]</scope>
    <source>
        <strain evidence="4 5">DSM 15871</strain>
    </source>
</reference>